<feature type="domain" description="C2H2-type" evidence="9">
    <location>
        <begin position="10"/>
        <end position="37"/>
    </location>
</feature>
<evidence type="ECO:0000256" key="6">
    <source>
        <dbReference type="ARBA" id="ARBA00023242"/>
    </source>
</evidence>
<dbReference type="EMBL" id="CABFNS010000874">
    <property type="protein sequence ID" value="VUC33974.1"/>
    <property type="molecule type" value="Genomic_DNA"/>
</dbReference>
<sequence>MKGRPRLRVDPCRFCGKEFKRQEHLERHIRTHTRERPFACPCGRKFSRQDLLKHHRQLSQCSHTRQEEDPSRQPSSIETIHVHQSLPGNEQNQTSYLNNSLPEASLSFQSPDFGISSQVLNAETRRGISSNNATEYSQQQLMGKFSIRDPVMQGPGGSPGLIPQASNIMTPSQPNGELQLEPSADFLPLQSFDLEFPFNETDMINNYLMGVFTPIDYQQSVSENASPTYAEIVPDPAGVLGSANPTANDLAGSLSRGVAGQPQTTGQTDNTTTRMQSDRDPITRSLDAIDDIAPTNPWAVSAVAYEKLTSEVAKHMDVLPEPFSLPGRHTLSRYVSSWIRGFHPHLPFIHLPTTCLEFRTPTLLLTLAATGSFYGFEHTHGYSMYFLAKSIIMKELEDRRRKSTLHLLRSFPRYAELHTSSSVASSTPSQAETPRQPTSTAADVELLQVLLVLVLTMSWLDGPLAQDALAMSSQLAELTRDVLKCPPVQNTNDSWRDWAREEERRRTLFSAYFVLNILTICFNVPPQVLSSEIELPMPSSEAEFSATTSSAWRSLRQKSSPSQLSFQDHLKQLLSGKPLAKEDSATEFGNYMLIQSLLIQLYFERQVASSALSSSASLATATISLYNIAFSAWQTCWDSAIESALDPSSPHGPLAFNSTAILRL</sequence>
<dbReference type="Gene3D" id="3.30.160.60">
    <property type="entry name" value="Classic Zinc Finger"/>
    <property type="match status" value="2"/>
</dbReference>
<accession>A0ABY6URY2</accession>
<dbReference type="InterPro" id="IPR036236">
    <property type="entry name" value="Znf_C2H2_sf"/>
</dbReference>
<feature type="region of interest" description="Disordered" evidence="8">
    <location>
        <begin position="254"/>
        <end position="279"/>
    </location>
</feature>
<comment type="subcellular location">
    <subcellularLocation>
        <location evidence="1">Nucleus</location>
    </subcellularLocation>
</comment>
<keyword evidence="11" id="KW-1185">Reference proteome</keyword>
<evidence type="ECO:0000313" key="11">
    <source>
        <dbReference type="Proteomes" id="UP000766486"/>
    </source>
</evidence>
<evidence type="ECO:0000259" key="9">
    <source>
        <dbReference type="PROSITE" id="PS50157"/>
    </source>
</evidence>
<dbReference type="PROSITE" id="PS50157">
    <property type="entry name" value="ZINC_FINGER_C2H2_2"/>
    <property type="match status" value="2"/>
</dbReference>
<feature type="compositionally biased region" description="Low complexity" evidence="8">
    <location>
        <begin position="261"/>
        <end position="275"/>
    </location>
</feature>
<evidence type="ECO:0000256" key="4">
    <source>
        <dbReference type="ARBA" id="ARBA00022771"/>
    </source>
</evidence>
<evidence type="ECO:0000256" key="2">
    <source>
        <dbReference type="ARBA" id="ARBA00022723"/>
    </source>
</evidence>
<evidence type="ECO:0000256" key="3">
    <source>
        <dbReference type="ARBA" id="ARBA00022737"/>
    </source>
</evidence>
<organism evidence="10 11">
    <name type="scientific">Bionectria ochroleuca</name>
    <name type="common">Gliocladium roseum</name>
    <dbReference type="NCBI Taxonomy" id="29856"/>
    <lineage>
        <taxon>Eukaryota</taxon>
        <taxon>Fungi</taxon>
        <taxon>Dikarya</taxon>
        <taxon>Ascomycota</taxon>
        <taxon>Pezizomycotina</taxon>
        <taxon>Sordariomycetes</taxon>
        <taxon>Hypocreomycetidae</taxon>
        <taxon>Hypocreales</taxon>
        <taxon>Bionectriaceae</taxon>
        <taxon>Clonostachys</taxon>
    </lineage>
</organism>
<dbReference type="PANTHER" id="PTHR40626:SF10">
    <property type="entry name" value="C2H2-TYPE DOMAIN-CONTAINING PROTEIN"/>
    <property type="match status" value="1"/>
</dbReference>
<dbReference type="InterPro" id="IPR007219">
    <property type="entry name" value="XnlR_reg_dom"/>
</dbReference>
<dbReference type="Proteomes" id="UP000766486">
    <property type="component" value="Unassembled WGS sequence"/>
</dbReference>
<feature type="non-terminal residue" evidence="10">
    <location>
        <position position="664"/>
    </location>
</feature>
<keyword evidence="2" id="KW-0479">Metal-binding</keyword>
<gene>
    <name evidence="10" type="ORF">CLO192961_LOCUS368299</name>
</gene>
<keyword evidence="6" id="KW-0539">Nucleus</keyword>
<comment type="caution">
    <text evidence="10">The sequence shown here is derived from an EMBL/GenBank/DDBJ whole genome shotgun (WGS) entry which is preliminary data.</text>
</comment>
<evidence type="ECO:0000256" key="1">
    <source>
        <dbReference type="ARBA" id="ARBA00004123"/>
    </source>
</evidence>
<dbReference type="Pfam" id="PF04082">
    <property type="entry name" value="Fungal_trans"/>
    <property type="match status" value="1"/>
</dbReference>
<keyword evidence="5" id="KW-0862">Zinc</keyword>
<protein>
    <recommendedName>
        <fullName evidence="9">C2H2-type domain-containing protein</fullName>
    </recommendedName>
</protein>
<dbReference type="PANTHER" id="PTHR40626">
    <property type="entry name" value="MIP31509P"/>
    <property type="match status" value="1"/>
</dbReference>
<evidence type="ECO:0000313" key="10">
    <source>
        <dbReference type="EMBL" id="VUC33974.1"/>
    </source>
</evidence>
<dbReference type="Pfam" id="PF00096">
    <property type="entry name" value="zf-C2H2"/>
    <property type="match status" value="1"/>
</dbReference>
<evidence type="ECO:0000256" key="8">
    <source>
        <dbReference type="SAM" id="MobiDB-lite"/>
    </source>
</evidence>
<dbReference type="SUPFAM" id="SSF57667">
    <property type="entry name" value="beta-beta-alpha zinc fingers"/>
    <property type="match status" value="1"/>
</dbReference>
<evidence type="ECO:0000256" key="5">
    <source>
        <dbReference type="ARBA" id="ARBA00022833"/>
    </source>
</evidence>
<name>A0ABY6URY2_BIOOC</name>
<proteinExistence type="predicted"/>
<dbReference type="InterPro" id="IPR013087">
    <property type="entry name" value="Znf_C2H2_type"/>
</dbReference>
<dbReference type="InterPro" id="IPR051059">
    <property type="entry name" value="VerF-like"/>
</dbReference>
<feature type="compositionally biased region" description="Low complexity" evidence="8">
    <location>
        <begin position="420"/>
        <end position="429"/>
    </location>
</feature>
<keyword evidence="3" id="KW-0677">Repeat</keyword>
<dbReference type="PROSITE" id="PS00028">
    <property type="entry name" value="ZINC_FINGER_C2H2_1"/>
    <property type="match status" value="1"/>
</dbReference>
<keyword evidence="4 7" id="KW-0863">Zinc-finger</keyword>
<evidence type="ECO:0000256" key="7">
    <source>
        <dbReference type="PROSITE-ProRule" id="PRU00042"/>
    </source>
</evidence>
<reference evidence="10 11" key="1">
    <citation type="submission" date="2019-06" db="EMBL/GenBank/DDBJ databases">
        <authorList>
            <person name="Broberg M."/>
        </authorList>
    </citation>
    <scope>NUCLEOTIDE SEQUENCE [LARGE SCALE GENOMIC DNA]</scope>
</reference>
<feature type="region of interest" description="Disordered" evidence="8">
    <location>
        <begin position="419"/>
        <end position="438"/>
    </location>
</feature>
<feature type="domain" description="C2H2-type" evidence="9">
    <location>
        <begin position="38"/>
        <end position="68"/>
    </location>
</feature>